<dbReference type="Pfam" id="PF00248">
    <property type="entry name" value="Aldo_ket_red"/>
    <property type="match status" value="1"/>
</dbReference>
<accession>A0A084T1J8</accession>
<gene>
    <name evidence="3" type="ORF">Q664_02090</name>
</gene>
<dbReference type="Gene3D" id="3.20.20.100">
    <property type="entry name" value="NADP-dependent oxidoreductase domain"/>
    <property type="match status" value="1"/>
</dbReference>
<name>A0A084T1J8_9BACT</name>
<proteinExistence type="predicted"/>
<dbReference type="InterPro" id="IPR036812">
    <property type="entry name" value="NAD(P)_OxRdtase_dom_sf"/>
</dbReference>
<dbReference type="GO" id="GO:0005829">
    <property type="term" value="C:cytosol"/>
    <property type="evidence" value="ECO:0007669"/>
    <property type="project" value="TreeGrafter"/>
</dbReference>
<sequence length="326" mass="35796">MKYANLGHTGLKVSRICLGCMSYGTPSWRPWVLDEAASQPFFQRAVEAGINFFDTANMYSLGVSEEVTGRALRKYARMEEVVLATKVYFPMTDGPNMGGLSRKNVVQACEASLKRLGVETIDLYQIHRTDPETPLEETLAALDQLVRQGKVRYIGASSSAAWRFAKALSLSERNGWARFVSMQNHYNLVYREEEREMMPLCEAEGIGVIPWSPLARGLLAGTRKSLDDKQATARAGSDAFATALYDNPHDWDVVEAVKKVAAARGNTPAEVSLAWLHSKPAVVAPIIGATKLEHLEAAIRSVDVALGADEVKALEAPYQPHAVRGM</sequence>
<comment type="caution">
    <text evidence="3">The sequence shown here is derived from an EMBL/GenBank/DDBJ whole genome shotgun (WGS) entry which is preliminary data.</text>
</comment>
<dbReference type="AlphaFoldDB" id="A0A084T1J8"/>
<evidence type="ECO:0000256" key="1">
    <source>
        <dbReference type="ARBA" id="ARBA00023002"/>
    </source>
</evidence>
<evidence type="ECO:0000313" key="4">
    <source>
        <dbReference type="Proteomes" id="UP000028547"/>
    </source>
</evidence>
<dbReference type="PANTHER" id="PTHR43364:SF4">
    <property type="entry name" value="NAD(P)-LINKED OXIDOREDUCTASE SUPERFAMILY PROTEIN"/>
    <property type="match status" value="1"/>
</dbReference>
<dbReference type="Proteomes" id="UP000028547">
    <property type="component" value="Unassembled WGS sequence"/>
</dbReference>
<dbReference type="CDD" id="cd19079">
    <property type="entry name" value="AKR_EcYajO-like"/>
    <property type="match status" value="1"/>
</dbReference>
<keyword evidence="1" id="KW-0560">Oxidoreductase</keyword>
<dbReference type="SUPFAM" id="SSF51430">
    <property type="entry name" value="NAD(P)-linked oxidoreductase"/>
    <property type="match status" value="1"/>
</dbReference>
<dbReference type="RefSeq" id="WP_043389243.1">
    <property type="nucleotide sequence ID" value="NZ_JPMI01000008.1"/>
</dbReference>
<evidence type="ECO:0000259" key="2">
    <source>
        <dbReference type="Pfam" id="PF00248"/>
    </source>
</evidence>
<dbReference type="InterPro" id="IPR020471">
    <property type="entry name" value="AKR"/>
</dbReference>
<dbReference type="InterPro" id="IPR023210">
    <property type="entry name" value="NADP_OxRdtase_dom"/>
</dbReference>
<organism evidence="3 4">
    <name type="scientific">Archangium violaceum Cb vi76</name>
    <dbReference type="NCBI Taxonomy" id="1406225"/>
    <lineage>
        <taxon>Bacteria</taxon>
        <taxon>Pseudomonadati</taxon>
        <taxon>Myxococcota</taxon>
        <taxon>Myxococcia</taxon>
        <taxon>Myxococcales</taxon>
        <taxon>Cystobacterineae</taxon>
        <taxon>Archangiaceae</taxon>
        <taxon>Archangium</taxon>
    </lineage>
</organism>
<dbReference type="PANTHER" id="PTHR43364">
    <property type="entry name" value="NADH-SPECIFIC METHYLGLYOXAL REDUCTASE-RELATED"/>
    <property type="match status" value="1"/>
</dbReference>
<evidence type="ECO:0000313" key="3">
    <source>
        <dbReference type="EMBL" id="KFA94583.1"/>
    </source>
</evidence>
<dbReference type="GO" id="GO:0016491">
    <property type="term" value="F:oxidoreductase activity"/>
    <property type="evidence" value="ECO:0007669"/>
    <property type="project" value="UniProtKB-KW"/>
</dbReference>
<dbReference type="InterPro" id="IPR050523">
    <property type="entry name" value="AKR_Detox_Biosynth"/>
</dbReference>
<reference evidence="3 4" key="1">
    <citation type="submission" date="2014-07" db="EMBL/GenBank/DDBJ databases">
        <title>Draft Genome Sequence of Gephyronic Acid Producer, Cystobacter violaceus Strain Cb vi76.</title>
        <authorList>
            <person name="Stevens D.C."/>
            <person name="Young J."/>
            <person name="Carmichael R."/>
            <person name="Tan J."/>
            <person name="Taylor R.E."/>
        </authorList>
    </citation>
    <scope>NUCLEOTIDE SEQUENCE [LARGE SCALE GENOMIC DNA]</scope>
    <source>
        <strain evidence="3 4">Cb vi76</strain>
    </source>
</reference>
<feature type="domain" description="NADP-dependent oxidoreductase" evidence="2">
    <location>
        <begin position="15"/>
        <end position="316"/>
    </location>
</feature>
<dbReference type="FunFam" id="3.20.20.100:FF:000004">
    <property type="entry name" value="Oxidoreductase, aldo/keto reductase"/>
    <property type="match status" value="1"/>
</dbReference>
<dbReference type="PRINTS" id="PR00069">
    <property type="entry name" value="ALDKETRDTASE"/>
</dbReference>
<protein>
    <submittedName>
        <fullName evidence="3">Aldo/keto reductase</fullName>
    </submittedName>
</protein>
<dbReference type="EMBL" id="JPMI01000008">
    <property type="protein sequence ID" value="KFA94583.1"/>
    <property type="molecule type" value="Genomic_DNA"/>
</dbReference>